<keyword evidence="7" id="KW-0489">Methyltransferase</keyword>
<keyword evidence="12" id="KW-0539">Nucleus</keyword>
<evidence type="ECO:0000256" key="8">
    <source>
        <dbReference type="ARBA" id="ARBA00022679"/>
    </source>
</evidence>
<feature type="compositionally biased region" description="Basic residues" evidence="16">
    <location>
        <begin position="512"/>
        <end position="528"/>
    </location>
</feature>
<feature type="region of interest" description="Disordered" evidence="16">
    <location>
        <begin position="772"/>
        <end position="795"/>
    </location>
</feature>
<dbReference type="Pfam" id="PF18507">
    <property type="entry name" value="WW_1"/>
    <property type="match status" value="1"/>
</dbReference>
<dbReference type="FunFam" id="2.170.270.10:FF:000033">
    <property type="entry name" value="Histone-lysine N-methyltransferase"/>
    <property type="match status" value="1"/>
</dbReference>
<dbReference type="OMA" id="INVLARW"/>
<dbReference type="GO" id="GO:0005634">
    <property type="term" value="C:nucleus"/>
    <property type="evidence" value="ECO:0007669"/>
    <property type="project" value="UniProtKB-SubCell"/>
</dbReference>
<dbReference type="Pfam" id="PF08236">
    <property type="entry name" value="SRI"/>
    <property type="match status" value="1"/>
</dbReference>
<keyword evidence="15" id="KW-0175">Coiled coil</keyword>
<dbReference type="GO" id="GO:0140955">
    <property type="term" value="F:histone H3K36 trimethyltransferase activity"/>
    <property type="evidence" value="ECO:0007669"/>
    <property type="project" value="UniProtKB-EC"/>
</dbReference>
<dbReference type="InterPro" id="IPR013257">
    <property type="entry name" value="SRI"/>
</dbReference>
<dbReference type="InterPro" id="IPR006560">
    <property type="entry name" value="AWS_dom"/>
</dbReference>
<accession>G0W5J9</accession>
<gene>
    <name evidence="20" type="primary">NDAI0B00260</name>
    <name evidence="20" type="ordered locus">NDAI_0B00260</name>
</gene>
<evidence type="ECO:0000256" key="5">
    <source>
        <dbReference type="ARBA" id="ARBA00022454"/>
    </source>
</evidence>
<evidence type="ECO:0000256" key="7">
    <source>
        <dbReference type="ARBA" id="ARBA00022603"/>
    </source>
</evidence>
<dbReference type="InterPro" id="IPR036020">
    <property type="entry name" value="WW_dom_sf"/>
</dbReference>
<dbReference type="InterPro" id="IPR050777">
    <property type="entry name" value="SET2_Histone-Lys_MeTrsfase"/>
</dbReference>
<comment type="subcellular location">
    <subcellularLocation>
        <location evidence="2">Chromosome</location>
    </subcellularLocation>
    <subcellularLocation>
        <location evidence="1">Nucleus</location>
    </subcellularLocation>
</comment>
<organism evidence="20 21">
    <name type="scientific">Naumovozyma dairenensis (strain ATCC 10597 / BCRC 20456 / CBS 421 / NBRC 0211 / NRRL Y-12639)</name>
    <name type="common">Saccharomyces dairenensis</name>
    <dbReference type="NCBI Taxonomy" id="1071378"/>
    <lineage>
        <taxon>Eukaryota</taxon>
        <taxon>Fungi</taxon>
        <taxon>Dikarya</taxon>
        <taxon>Ascomycota</taxon>
        <taxon>Saccharomycotina</taxon>
        <taxon>Saccharomycetes</taxon>
        <taxon>Saccharomycetales</taxon>
        <taxon>Saccharomycetaceae</taxon>
        <taxon>Naumovozyma</taxon>
    </lineage>
</organism>
<dbReference type="eggNOG" id="KOG4442">
    <property type="taxonomic scope" value="Eukaryota"/>
</dbReference>
<dbReference type="InterPro" id="IPR038190">
    <property type="entry name" value="SRI_sf"/>
</dbReference>
<keyword evidence="5" id="KW-0158">Chromosome</keyword>
<feature type="coiled-coil region" evidence="15">
    <location>
        <begin position="647"/>
        <end position="681"/>
    </location>
</feature>
<dbReference type="EMBL" id="HE580268">
    <property type="protein sequence ID" value="CCD23060.1"/>
    <property type="molecule type" value="Genomic_DNA"/>
</dbReference>
<evidence type="ECO:0000259" key="17">
    <source>
        <dbReference type="PROSITE" id="PS50280"/>
    </source>
</evidence>
<dbReference type="GO" id="GO:0006353">
    <property type="term" value="P:DNA-templated transcription termination"/>
    <property type="evidence" value="ECO:0007669"/>
    <property type="project" value="EnsemblFungi"/>
</dbReference>
<feature type="compositionally biased region" description="Basic and acidic residues" evidence="16">
    <location>
        <begin position="537"/>
        <end position="548"/>
    </location>
</feature>
<dbReference type="EC" id="2.1.1.359" evidence="3"/>
<dbReference type="GO" id="GO:0030437">
    <property type="term" value="P:ascospore formation"/>
    <property type="evidence" value="ECO:0007669"/>
    <property type="project" value="EnsemblFungi"/>
</dbReference>
<evidence type="ECO:0000256" key="1">
    <source>
        <dbReference type="ARBA" id="ARBA00004123"/>
    </source>
</evidence>
<evidence type="ECO:0000256" key="11">
    <source>
        <dbReference type="ARBA" id="ARBA00023163"/>
    </source>
</evidence>
<dbReference type="GO" id="GO:0009302">
    <property type="term" value="P:sno(s)RNA transcription"/>
    <property type="evidence" value="ECO:0007669"/>
    <property type="project" value="EnsemblFungi"/>
</dbReference>
<keyword evidence="11" id="KW-0804">Transcription</keyword>
<dbReference type="Pfam" id="PF00856">
    <property type="entry name" value="SET"/>
    <property type="match status" value="1"/>
</dbReference>
<feature type="domain" description="Post-SET" evidence="18">
    <location>
        <begin position="229"/>
        <end position="245"/>
    </location>
</feature>
<dbReference type="GO" id="GO:0032259">
    <property type="term" value="P:methylation"/>
    <property type="evidence" value="ECO:0007669"/>
    <property type="project" value="UniProtKB-KW"/>
</dbReference>
<evidence type="ECO:0000313" key="21">
    <source>
        <dbReference type="Proteomes" id="UP000000689"/>
    </source>
</evidence>
<sequence length="795" mass="92624">MSTDISIPPNKLFLNEEDKTEEALNSFIPIESCIYSSKKLGNSKNNDFIECDCYEDKDPQIHINHACDEDSDCINRLTLIECVNNLCYSCGNDCQNQRFQKKQYSNVSIFKTKLKGYGVRANENIENGQFIYEYIGEVIDEIQFRERMIDYDLKKFKHFYFMMLQNGQFIDATIKGSLARFCNHSCSPNAYVNKWEVAGKLRMGIFAKRKILKGEEITFDYNVDRYGATAQKCYCDEPNCIGFLGGKTQTEAASLLPQSYAEALGIRPSIEKQWIKEMKRNGQKIEKAKNNDNNINVDFVDSLDILPCETPDDVRKVMSILLQVDSTYMATKLFHRLFNITNENEILLHQVIKLHGYICFSKLLDLFQDDSNTIEEILEFLMRLPKSTKNGIVSSQIDKKISNLSEEIPHLKDQCDLLIEKWNQYETYNRIAKRDITNDLNGNGNGSSSNLSRLMDMRRVRLPLGWEIIFENGRRLFFNAEREIKLTEPPTEEQLRLDDHAKDKDVNDNQNGRHRHQNRNRDNHHRPSRYNNNEDNLESHWNHDKNKIDSNMMLSSKKRRRMERQLELSKARAYANKKRREELEKKIKGQTSSSTLNSPMENNSDNNNSSGKDDLNLNKSNSLNHSHNNAQTPSPTPADHPSGVETNKTEILKIIEHANKIKELEREKELKLKRENEMKRKKKSISESNEHKWDNFFASFVPNLVRKNTGDVELSRDHIKECSRDIVKTLTSKELKRDDPKPPPEEATKEKKYKVNKFVKIYMEKFITKYKEKHSRAQSRSRSDLHHHTGKKTSS</sequence>
<evidence type="ECO:0000256" key="10">
    <source>
        <dbReference type="ARBA" id="ARBA00023015"/>
    </source>
</evidence>
<dbReference type="GO" id="GO:0060195">
    <property type="term" value="P:negative regulation of antisense RNA transcription"/>
    <property type="evidence" value="ECO:0007669"/>
    <property type="project" value="EnsemblFungi"/>
</dbReference>
<evidence type="ECO:0000256" key="12">
    <source>
        <dbReference type="ARBA" id="ARBA00023242"/>
    </source>
</evidence>
<feature type="domain" description="SET" evidence="17">
    <location>
        <begin position="105"/>
        <end position="222"/>
    </location>
</feature>
<dbReference type="GO" id="GO:0005694">
    <property type="term" value="C:chromosome"/>
    <property type="evidence" value="ECO:0007669"/>
    <property type="project" value="UniProtKB-SubCell"/>
</dbReference>
<evidence type="ECO:0000256" key="2">
    <source>
        <dbReference type="ARBA" id="ARBA00004286"/>
    </source>
</evidence>
<dbReference type="KEGG" id="ndi:NDAI_0B00260"/>
<comment type="catalytic activity">
    <reaction evidence="14">
        <text>L-lysyl(36)-[histone H3] + 3 S-adenosyl-L-methionine = N(6),N(6),N(6)-trimethyl-L-lysyl(36)-[histone H3] + 3 S-adenosyl-L-homocysteine + 3 H(+)</text>
        <dbReference type="Rhea" id="RHEA:60324"/>
        <dbReference type="Rhea" id="RHEA-COMP:9785"/>
        <dbReference type="Rhea" id="RHEA-COMP:15536"/>
        <dbReference type="ChEBI" id="CHEBI:15378"/>
        <dbReference type="ChEBI" id="CHEBI:29969"/>
        <dbReference type="ChEBI" id="CHEBI:57856"/>
        <dbReference type="ChEBI" id="CHEBI:59789"/>
        <dbReference type="ChEBI" id="CHEBI:61961"/>
        <dbReference type="EC" id="2.1.1.359"/>
    </reaction>
</comment>
<feature type="compositionally biased region" description="Basic and acidic residues" evidence="16">
    <location>
        <begin position="493"/>
        <end position="507"/>
    </location>
</feature>
<dbReference type="InterPro" id="IPR003616">
    <property type="entry name" value="Post-SET_dom"/>
</dbReference>
<dbReference type="GO" id="GO:0005829">
    <property type="term" value="C:cytosol"/>
    <property type="evidence" value="ECO:0007669"/>
    <property type="project" value="EnsemblFungi"/>
</dbReference>
<evidence type="ECO:0000256" key="14">
    <source>
        <dbReference type="ARBA" id="ARBA00047545"/>
    </source>
</evidence>
<dbReference type="InterPro" id="IPR046341">
    <property type="entry name" value="SET_dom_sf"/>
</dbReference>
<keyword evidence="21" id="KW-1185">Reference proteome</keyword>
<dbReference type="HOGENOM" id="CLU_008492_1_1_1"/>
<reference evidence="20 21" key="1">
    <citation type="journal article" date="2011" name="Proc. Natl. Acad. Sci. U.S.A.">
        <title>Evolutionary erosion of yeast sex chromosomes by mating-type switching accidents.</title>
        <authorList>
            <person name="Gordon J.L."/>
            <person name="Armisen D."/>
            <person name="Proux-Wera E."/>
            <person name="Oheigeartaigh S.S."/>
            <person name="Byrne K.P."/>
            <person name="Wolfe K.H."/>
        </authorList>
    </citation>
    <scope>NUCLEOTIDE SEQUENCE [LARGE SCALE GENOMIC DNA]</scope>
    <source>
        <strain evidence="21">ATCC 10597 / BCRC 20456 / CBS 421 / NBRC 0211 / NRRL Y-12639</strain>
    </source>
</reference>
<evidence type="ECO:0000256" key="15">
    <source>
        <dbReference type="SAM" id="Coils"/>
    </source>
</evidence>
<evidence type="ECO:0000259" key="18">
    <source>
        <dbReference type="PROSITE" id="PS50868"/>
    </source>
</evidence>
<evidence type="ECO:0000256" key="3">
    <source>
        <dbReference type="ARBA" id="ARBA00012178"/>
    </source>
</evidence>
<dbReference type="Proteomes" id="UP000000689">
    <property type="component" value="Chromosome 2"/>
</dbReference>
<evidence type="ECO:0000313" key="20">
    <source>
        <dbReference type="EMBL" id="CCD23060.1"/>
    </source>
</evidence>
<dbReference type="Gene3D" id="2.170.270.10">
    <property type="entry name" value="SET domain"/>
    <property type="match status" value="1"/>
</dbReference>
<feature type="compositionally biased region" description="Low complexity" evidence="16">
    <location>
        <begin position="617"/>
        <end position="629"/>
    </location>
</feature>
<evidence type="ECO:0000256" key="4">
    <source>
        <dbReference type="ARBA" id="ARBA00018028"/>
    </source>
</evidence>
<dbReference type="GO" id="GO:0003723">
    <property type="term" value="F:RNA binding"/>
    <property type="evidence" value="ECO:0007669"/>
    <property type="project" value="EnsemblFungi"/>
</dbReference>
<feature type="compositionally biased region" description="Low complexity" evidence="16">
    <location>
        <begin position="596"/>
        <end position="610"/>
    </location>
</feature>
<dbReference type="PROSITE" id="PS51215">
    <property type="entry name" value="AWS"/>
    <property type="match status" value="1"/>
</dbReference>
<dbReference type="InterPro" id="IPR025788">
    <property type="entry name" value="Set2_fungi"/>
</dbReference>
<dbReference type="OrthoDB" id="422362at2759"/>
<dbReference type="RefSeq" id="XP_003668303.1">
    <property type="nucleotide sequence ID" value="XM_003668255.1"/>
</dbReference>
<dbReference type="AlphaFoldDB" id="G0W5J9"/>
<keyword evidence="9" id="KW-0949">S-adenosyl-L-methionine</keyword>
<evidence type="ECO:0000256" key="9">
    <source>
        <dbReference type="ARBA" id="ARBA00022691"/>
    </source>
</evidence>
<keyword evidence="8" id="KW-0808">Transferase</keyword>
<dbReference type="GO" id="GO:0030174">
    <property type="term" value="P:regulation of DNA-templated DNA replication initiation"/>
    <property type="evidence" value="ECO:0007669"/>
    <property type="project" value="EnsemblFungi"/>
</dbReference>
<dbReference type="SUPFAM" id="SSF82199">
    <property type="entry name" value="SET domain"/>
    <property type="match status" value="1"/>
</dbReference>
<protein>
    <recommendedName>
        <fullName evidence="4">Histone-lysine N-methyltransferase, H3 lysine-36 specific</fullName>
        <ecNumber evidence="3">2.1.1.359</ecNumber>
    </recommendedName>
    <alternativeName>
        <fullName evidence="13">SET domain-containing protein 2</fullName>
    </alternativeName>
</protein>
<name>G0W5J9_NAUDC</name>
<dbReference type="GeneID" id="11498468"/>
<evidence type="ECO:0000256" key="16">
    <source>
        <dbReference type="SAM" id="MobiDB-lite"/>
    </source>
</evidence>
<dbReference type="PROSITE" id="PS50280">
    <property type="entry name" value="SET"/>
    <property type="match status" value="1"/>
</dbReference>
<proteinExistence type="predicted"/>
<feature type="region of interest" description="Disordered" evidence="16">
    <location>
        <begin position="489"/>
        <end position="644"/>
    </location>
</feature>
<dbReference type="GO" id="GO:0045128">
    <property type="term" value="P:negative regulation of reciprocal meiotic recombination"/>
    <property type="evidence" value="ECO:0007669"/>
    <property type="project" value="EnsemblFungi"/>
</dbReference>
<keyword evidence="6" id="KW-0678">Repressor</keyword>
<dbReference type="InterPro" id="IPR001202">
    <property type="entry name" value="WW_dom"/>
</dbReference>
<dbReference type="InterPro" id="IPR001214">
    <property type="entry name" value="SET_dom"/>
</dbReference>
<dbReference type="PANTHER" id="PTHR22884">
    <property type="entry name" value="SET DOMAIN PROTEINS"/>
    <property type="match status" value="1"/>
</dbReference>
<dbReference type="SUPFAM" id="SSF51045">
    <property type="entry name" value="WW domain"/>
    <property type="match status" value="1"/>
</dbReference>
<dbReference type="STRING" id="1071378.G0W5J9"/>
<dbReference type="CDD" id="cd19172">
    <property type="entry name" value="SET_SETD2"/>
    <property type="match status" value="1"/>
</dbReference>
<evidence type="ECO:0000256" key="6">
    <source>
        <dbReference type="ARBA" id="ARBA00022491"/>
    </source>
</evidence>
<dbReference type="GO" id="GO:0006283">
    <property type="term" value="P:transcription-coupled nucleotide-excision repair"/>
    <property type="evidence" value="ECO:0007669"/>
    <property type="project" value="EnsemblFungi"/>
</dbReference>
<dbReference type="PROSITE" id="PS50868">
    <property type="entry name" value="POST_SET"/>
    <property type="match status" value="1"/>
</dbReference>
<evidence type="ECO:0000259" key="19">
    <source>
        <dbReference type="PROSITE" id="PS51215"/>
    </source>
</evidence>
<dbReference type="GO" id="GO:0006354">
    <property type="term" value="P:DNA-templated transcription elongation"/>
    <property type="evidence" value="ECO:0007669"/>
    <property type="project" value="EnsemblFungi"/>
</dbReference>
<dbReference type="Gene3D" id="1.10.1740.100">
    <property type="entry name" value="Set2, Rpb1 interacting domain"/>
    <property type="match status" value="1"/>
</dbReference>
<keyword evidence="10" id="KW-0805">Transcription regulation</keyword>
<dbReference type="SMART" id="SM00570">
    <property type="entry name" value="AWS"/>
    <property type="match status" value="1"/>
</dbReference>
<evidence type="ECO:0000256" key="13">
    <source>
        <dbReference type="ARBA" id="ARBA00030091"/>
    </source>
</evidence>
<feature type="domain" description="AWS" evidence="19">
    <location>
        <begin position="46"/>
        <end position="103"/>
    </location>
</feature>
<dbReference type="Pfam" id="PF17907">
    <property type="entry name" value="AWS"/>
    <property type="match status" value="1"/>
</dbReference>
<dbReference type="PROSITE" id="PS51568">
    <property type="entry name" value="SAM_MT43_SET2_1"/>
    <property type="match status" value="1"/>
</dbReference>
<dbReference type="InterPro" id="IPR044437">
    <property type="entry name" value="SETD2/Set2_SET"/>
</dbReference>
<dbReference type="SMART" id="SM00317">
    <property type="entry name" value="SET"/>
    <property type="match status" value="1"/>
</dbReference>